<dbReference type="SUPFAM" id="SSF141091">
    <property type="entry name" value="L21p-like"/>
    <property type="match status" value="1"/>
</dbReference>
<dbReference type="GO" id="GO:0003735">
    <property type="term" value="F:structural constituent of ribosome"/>
    <property type="evidence" value="ECO:0007669"/>
    <property type="project" value="InterPro"/>
</dbReference>
<dbReference type="HAMAP" id="MF_01363">
    <property type="entry name" value="Ribosomal_bL21"/>
    <property type="match status" value="1"/>
</dbReference>
<keyword evidence="8" id="KW-1185">Reference proteome</keyword>
<dbReference type="GO" id="GO:1990904">
    <property type="term" value="C:ribonucleoprotein complex"/>
    <property type="evidence" value="ECO:0007669"/>
    <property type="project" value="UniProtKB-KW"/>
</dbReference>
<dbReference type="Pfam" id="PF00829">
    <property type="entry name" value="Ribosomal_L21p"/>
    <property type="match status" value="1"/>
</dbReference>
<keyword evidence="4 5" id="KW-0694">RNA-binding</keyword>
<feature type="compositionally biased region" description="Basic and acidic residues" evidence="6">
    <location>
        <begin position="118"/>
        <end position="129"/>
    </location>
</feature>
<feature type="region of interest" description="Disordered" evidence="6">
    <location>
        <begin position="183"/>
        <end position="215"/>
    </location>
</feature>
<dbReference type="AlphaFoldDB" id="A0A371RJY0"/>
<dbReference type="InterPro" id="IPR001787">
    <property type="entry name" value="Ribosomal_bL21"/>
</dbReference>
<gene>
    <name evidence="4 7" type="primary">rplU</name>
    <name evidence="7" type="ORF">DX908_11085</name>
</gene>
<comment type="similarity">
    <text evidence="1 4 5">Belongs to the bacterial ribosomal protein bL21 family.</text>
</comment>
<keyword evidence="4 5" id="KW-0699">rRNA-binding</keyword>
<organism evidence="7 8">
    <name type="scientific">Parvularcula marina</name>
    <dbReference type="NCBI Taxonomy" id="2292771"/>
    <lineage>
        <taxon>Bacteria</taxon>
        <taxon>Pseudomonadati</taxon>
        <taxon>Pseudomonadota</taxon>
        <taxon>Alphaproteobacteria</taxon>
        <taxon>Parvularculales</taxon>
        <taxon>Parvularculaceae</taxon>
        <taxon>Parvularcula</taxon>
    </lineage>
</organism>
<evidence type="ECO:0000256" key="2">
    <source>
        <dbReference type="ARBA" id="ARBA00022980"/>
    </source>
</evidence>
<feature type="compositionally biased region" description="Low complexity" evidence="6">
    <location>
        <begin position="107"/>
        <end position="116"/>
    </location>
</feature>
<comment type="function">
    <text evidence="4 5">This protein binds to 23S rRNA in the presence of protein L20.</text>
</comment>
<evidence type="ECO:0000313" key="7">
    <source>
        <dbReference type="EMBL" id="RFB05762.1"/>
    </source>
</evidence>
<reference evidence="7 8" key="1">
    <citation type="submission" date="2018-08" db="EMBL/GenBank/DDBJ databases">
        <title>Parvularcula sp. SM1705, isolated from surface water of the South Sea China.</title>
        <authorList>
            <person name="Sun L."/>
        </authorList>
    </citation>
    <scope>NUCLEOTIDE SEQUENCE [LARGE SCALE GENOMIC DNA]</scope>
    <source>
        <strain evidence="7 8">SM1705</strain>
    </source>
</reference>
<feature type="compositionally biased region" description="Basic and acidic residues" evidence="6">
    <location>
        <begin position="204"/>
        <end position="215"/>
    </location>
</feature>
<evidence type="ECO:0000256" key="6">
    <source>
        <dbReference type="SAM" id="MobiDB-lite"/>
    </source>
</evidence>
<feature type="region of interest" description="Disordered" evidence="6">
    <location>
        <begin position="107"/>
        <end position="129"/>
    </location>
</feature>
<comment type="subunit">
    <text evidence="4">Part of the 50S ribosomal subunit. Contacts protein L20.</text>
</comment>
<keyword evidence="3 4" id="KW-0687">Ribonucleoprotein</keyword>
<evidence type="ECO:0000313" key="8">
    <source>
        <dbReference type="Proteomes" id="UP000264589"/>
    </source>
</evidence>
<dbReference type="GO" id="GO:0005840">
    <property type="term" value="C:ribosome"/>
    <property type="evidence" value="ECO:0007669"/>
    <property type="project" value="UniProtKB-KW"/>
</dbReference>
<evidence type="ECO:0000256" key="1">
    <source>
        <dbReference type="ARBA" id="ARBA00008563"/>
    </source>
</evidence>
<dbReference type="InterPro" id="IPR028909">
    <property type="entry name" value="bL21-like"/>
</dbReference>
<dbReference type="GO" id="GO:0019843">
    <property type="term" value="F:rRNA binding"/>
    <property type="evidence" value="ECO:0007669"/>
    <property type="project" value="UniProtKB-UniRule"/>
</dbReference>
<dbReference type="NCBIfam" id="TIGR00061">
    <property type="entry name" value="L21"/>
    <property type="match status" value="1"/>
</dbReference>
<name>A0A371RJY0_9PROT</name>
<dbReference type="EMBL" id="QUQO01000001">
    <property type="protein sequence ID" value="RFB05762.1"/>
    <property type="molecule type" value="Genomic_DNA"/>
</dbReference>
<evidence type="ECO:0000256" key="3">
    <source>
        <dbReference type="ARBA" id="ARBA00023274"/>
    </source>
</evidence>
<dbReference type="Gene3D" id="1.10.150.20">
    <property type="entry name" value="5' to 3' exonuclease, C-terminal subdomain"/>
    <property type="match status" value="1"/>
</dbReference>
<sequence length="215" mass="22898">MYAVVKTGGKQFRVSADDVIKVEKLVGDAGDIVTLEDVLMVGGNGSTEIGAPKVDGASVSAEILEQGRDKKITVFKKRRRQNYRRKKGHRQPMTVLKVREILTGGAKSSAKAAAKPAAKKEAPKAEAKEAPKADIVDDVALIGGVGPKLKEKLETVGITSLAPLAEMSDETKAKLEEIGCAGRAESDEWQEQAKELLAGKPPRAKVDQAAAKKDD</sequence>
<dbReference type="Proteomes" id="UP000264589">
    <property type="component" value="Unassembled WGS sequence"/>
</dbReference>
<dbReference type="GO" id="GO:0005737">
    <property type="term" value="C:cytoplasm"/>
    <property type="evidence" value="ECO:0007669"/>
    <property type="project" value="UniProtKB-ARBA"/>
</dbReference>
<evidence type="ECO:0000256" key="5">
    <source>
        <dbReference type="RuleBase" id="RU000562"/>
    </source>
</evidence>
<protein>
    <recommendedName>
        <fullName evidence="4">Large ribosomal subunit protein bL21</fullName>
    </recommendedName>
</protein>
<dbReference type="GO" id="GO:0006412">
    <property type="term" value="P:translation"/>
    <property type="evidence" value="ECO:0007669"/>
    <property type="project" value="UniProtKB-UniRule"/>
</dbReference>
<proteinExistence type="inferred from homology"/>
<dbReference type="PANTHER" id="PTHR21349:SF0">
    <property type="entry name" value="LARGE RIBOSOMAL SUBUNIT PROTEIN BL21M"/>
    <property type="match status" value="1"/>
</dbReference>
<evidence type="ECO:0000256" key="4">
    <source>
        <dbReference type="HAMAP-Rule" id="MF_01363"/>
    </source>
</evidence>
<accession>A0A371RJY0</accession>
<dbReference type="RefSeq" id="WP_116392395.1">
    <property type="nucleotide sequence ID" value="NZ_QUQO01000001.1"/>
</dbReference>
<dbReference type="InParanoid" id="A0A371RJY0"/>
<dbReference type="InterPro" id="IPR036164">
    <property type="entry name" value="bL21-like_sf"/>
</dbReference>
<dbReference type="PANTHER" id="PTHR21349">
    <property type="entry name" value="50S RIBOSOMAL PROTEIN L21"/>
    <property type="match status" value="1"/>
</dbReference>
<keyword evidence="2 4" id="KW-0689">Ribosomal protein</keyword>
<dbReference type="OrthoDB" id="9813334at2"/>
<comment type="caution">
    <text evidence="7">The sequence shown here is derived from an EMBL/GenBank/DDBJ whole genome shotgun (WGS) entry which is preliminary data.</text>
</comment>